<reference evidence="1" key="1">
    <citation type="submission" date="2021-02" db="EMBL/GenBank/DDBJ databases">
        <authorList>
            <person name="Nowell W R."/>
        </authorList>
    </citation>
    <scope>NUCLEOTIDE SEQUENCE</scope>
</reference>
<comment type="caution">
    <text evidence="1">The sequence shown here is derived from an EMBL/GenBank/DDBJ whole genome shotgun (WGS) entry which is preliminary data.</text>
</comment>
<dbReference type="EMBL" id="CAJOBF010020780">
    <property type="protein sequence ID" value="CAF4383847.1"/>
    <property type="molecule type" value="Genomic_DNA"/>
</dbReference>
<name>A0A820N738_9BILA</name>
<organism evidence="1 2">
    <name type="scientific">Rotaria magnacalcarata</name>
    <dbReference type="NCBI Taxonomy" id="392030"/>
    <lineage>
        <taxon>Eukaryota</taxon>
        <taxon>Metazoa</taxon>
        <taxon>Spiralia</taxon>
        <taxon>Gnathifera</taxon>
        <taxon>Rotifera</taxon>
        <taxon>Eurotatoria</taxon>
        <taxon>Bdelloidea</taxon>
        <taxon>Philodinida</taxon>
        <taxon>Philodinidae</taxon>
        <taxon>Rotaria</taxon>
    </lineage>
</organism>
<accession>A0A820N738</accession>
<sequence>MSNQRSRKQSSHVRIPSETLEWPTNNQDIVRHLIDIQDFNGLWHLDAESIRHLTSKLLADFESIHTDVSVLTSAIVLILLETRFGEFASMWYGVAQKARTIIIEKLAKDPKNLDTLLESIRKKL</sequence>
<gene>
    <name evidence="1" type="ORF">UXM345_LOCUS37547</name>
</gene>
<dbReference type="Proteomes" id="UP000663842">
    <property type="component" value="Unassembled WGS sequence"/>
</dbReference>
<proteinExistence type="predicted"/>
<evidence type="ECO:0000313" key="2">
    <source>
        <dbReference type="Proteomes" id="UP000663842"/>
    </source>
</evidence>
<dbReference type="AlphaFoldDB" id="A0A820N738"/>
<protein>
    <submittedName>
        <fullName evidence="1">Uncharacterized protein</fullName>
    </submittedName>
</protein>
<evidence type="ECO:0000313" key="1">
    <source>
        <dbReference type="EMBL" id="CAF4383847.1"/>
    </source>
</evidence>